<evidence type="ECO:0000256" key="5">
    <source>
        <dbReference type="ARBA" id="ARBA00023004"/>
    </source>
</evidence>
<evidence type="ECO:0000256" key="3">
    <source>
        <dbReference type="ARBA" id="ARBA00022723"/>
    </source>
</evidence>
<keyword evidence="8" id="KW-0575">Peroxidase</keyword>
<evidence type="ECO:0000259" key="7">
    <source>
        <dbReference type="PROSITE" id="PS50905"/>
    </source>
</evidence>
<evidence type="ECO:0000256" key="2">
    <source>
        <dbReference type="ARBA" id="ARBA00022448"/>
    </source>
</evidence>
<organism evidence="8 9">
    <name type="scientific">Methanococcus maripaludis</name>
    <name type="common">Methanococcus deltae</name>
    <dbReference type="NCBI Taxonomy" id="39152"/>
    <lineage>
        <taxon>Archaea</taxon>
        <taxon>Methanobacteriati</taxon>
        <taxon>Methanobacteriota</taxon>
        <taxon>Methanomada group</taxon>
        <taxon>Methanococci</taxon>
        <taxon>Methanococcales</taxon>
        <taxon>Methanococcaceae</taxon>
        <taxon>Methanococcus</taxon>
    </lineage>
</organism>
<keyword evidence="8" id="KW-0560">Oxidoreductase</keyword>
<dbReference type="PROSITE" id="PS50905">
    <property type="entry name" value="FERRITIN_LIKE"/>
    <property type="match status" value="1"/>
</dbReference>
<comment type="cofactor">
    <cofactor evidence="1">
        <name>Fe(3+)</name>
        <dbReference type="ChEBI" id="CHEBI:29034"/>
    </cofactor>
</comment>
<dbReference type="CDD" id="cd01041">
    <property type="entry name" value="Rubrerythrin"/>
    <property type="match status" value="1"/>
</dbReference>
<dbReference type="SUPFAM" id="SSF47240">
    <property type="entry name" value="Ferritin-like"/>
    <property type="match status" value="1"/>
</dbReference>
<reference evidence="9" key="1">
    <citation type="journal article" date="2018" name="Genome Announc.">
        <title>Complete Genome Sequence of the Methanococcus maripaludis Type Strain JJ (DSM 2067), a Model for Selenoprotein Synthesis in Archaea.</title>
        <authorList>
            <person name="Poehlein A."/>
            <person name="Heym D."/>
            <person name="Quitzke V."/>
            <person name="Fersch J."/>
            <person name="Daniel R."/>
            <person name="Rother M."/>
        </authorList>
    </citation>
    <scope>NUCLEOTIDE SEQUENCE [LARGE SCALE GENOMIC DNA]</scope>
    <source>
        <strain evidence="9">DSM 2067</strain>
    </source>
</reference>
<sequence>MAKEVNVLQKTMENLSKAFIGESQARNRYTIYAKIAQKEGYEKIAEIFTMTAEQEREHAKWLFKLINSLKKDNEPAEILIDGAAVPTAYKTTVENLKAAASGENYEHTEMYPEFAKIAKEEGLAEISDRLLAIAEAEKHHEQRYQKLIAQLENGSMFKKGEEIYWTCRKCGYLVKGKDAPVECPSCGHPTAYFEKQCEEY</sequence>
<dbReference type="Gene3D" id="1.20.1260.10">
    <property type="match status" value="1"/>
</dbReference>
<dbReference type="PANTHER" id="PTHR43865:SF1">
    <property type="entry name" value="RUBRERYTHRIN-RELATED"/>
    <property type="match status" value="1"/>
</dbReference>
<dbReference type="NCBIfam" id="NF045767">
    <property type="entry name" value="RuberyRbr"/>
    <property type="match status" value="1"/>
</dbReference>
<dbReference type="CDD" id="cd00729">
    <property type="entry name" value="rubredoxin_SM"/>
    <property type="match status" value="1"/>
</dbReference>
<dbReference type="EC" id="1.11.1.1" evidence="8"/>
<feature type="domain" description="Ferritin-like diiron" evidence="7">
    <location>
        <begin position="5"/>
        <end position="155"/>
    </location>
</feature>
<dbReference type="Gene3D" id="2.20.28.10">
    <property type="match status" value="1"/>
</dbReference>
<dbReference type="GO" id="GO:0016692">
    <property type="term" value="F:NADH peroxidase activity"/>
    <property type="evidence" value="ECO:0007669"/>
    <property type="project" value="UniProtKB-EC"/>
</dbReference>
<evidence type="ECO:0000256" key="4">
    <source>
        <dbReference type="ARBA" id="ARBA00022982"/>
    </source>
</evidence>
<dbReference type="EMBL" id="CP026606">
    <property type="protein sequence ID" value="AVB75764.1"/>
    <property type="molecule type" value="Genomic_DNA"/>
</dbReference>
<dbReference type="InterPro" id="IPR012347">
    <property type="entry name" value="Ferritin-like"/>
</dbReference>
<dbReference type="Pfam" id="PF21349">
    <property type="entry name" value="RUBY_RBDX"/>
    <property type="match status" value="1"/>
</dbReference>
<dbReference type="Proteomes" id="UP000239462">
    <property type="component" value="Chromosome"/>
</dbReference>
<dbReference type="SUPFAM" id="SSF57802">
    <property type="entry name" value="Rubredoxin-like"/>
    <property type="match status" value="1"/>
</dbReference>
<accession>A0A2L1C8U5</accession>
<dbReference type="AlphaFoldDB" id="A0A2L1C8U5"/>
<dbReference type="InterPro" id="IPR003251">
    <property type="entry name" value="Rr_diiron-bd_dom"/>
</dbReference>
<keyword evidence="5" id="KW-0408">Iron</keyword>
<evidence type="ECO:0000313" key="8">
    <source>
        <dbReference type="EMBL" id="AVB75764.1"/>
    </source>
</evidence>
<feature type="domain" description="Rubredoxin-like" evidence="6">
    <location>
        <begin position="162"/>
        <end position="196"/>
    </location>
</feature>
<keyword evidence="4" id="KW-0249">Electron transport</keyword>
<protein>
    <submittedName>
        <fullName evidence="8">Rubrerythrin-1</fullName>
        <ecNumber evidence="8">1.11.1.1</ecNumber>
    </submittedName>
</protein>
<evidence type="ECO:0000313" key="9">
    <source>
        <dbReference type="Proteomes" id="UP000239462"/>
    </source>
</evidence>
<proteinExistence type="predicted"/>
<dbReference type="InterPro" id="IPR024934">
    <property type="entry name" value="Rubredoxin-like_dom"/>
</dbReference>
<dbReference type="InterPro" id="IPR009040">
    <property type="entry name" value="Ferritin-like_diiron"/>
</dbReference>
<evidence type="ECO:0000259" key="6">
    <source>
        <dbReference type="PROSITE" id="PS50903"/>
    </source>
</evidence>
<keyword evidence="2" id="KW-0813">Transport</keyword>
<gene>
    <name evidence="8" type="primary">rbr1</name>
    <name evidence="8" type="ORF">MMJJ_03470</name>
</gene>
<dbReference type="Pfam" id="PF02915">
    <property type="entry name" value="Rubrerythrin"/>
    <property type="match status" value="1"/>
</dbReference>
<dbReference type="PROSITE" id="PS50903">
    <property type="entry name" value="RUBREDOXIN_LIKE"/>
    <property type="match status" value="1"/>
</dbReference>
<dbReference type="InterPro" id="IPR048574">
    <property type="entry name" value="RUBY_RBDX"/>
</dbReference>
<dbReference type="GO" id="GO:0005506">
    <property type="term" value="F:iron ion binding"/>
    <property type="evidence" value="ECO:0007669"/>
    <property type="project" value="InterPro"/>
</dbReference>
<dbReference type="PANTHER" id="PTHR43865">
    <property type="entry name" value="RUBRERYTHRIN-RELATED"/>
    <property type="match status" value="1"/>
</dbReference>
<name>A0A2L1C8U5_METMI</name>
<evidence type="ECO:0000256" key="1">
    <source>
        <dbReference type="ARBA" id="ARBA00001965"/>
    </source>
</evidence>
<dbReference type="InterPro" id="IPR052364">
    <property type="entry name" value="Rubrerythrin"/>
</dbReference>
<dbReference type="InterPro" id="IPR009078">
    <property type="entry name" value="Ferritin-like_SF"/>
</dbReference>
<keyword evidence="3" id="KW-0479">Metal-binding</keyword>
<dbReference type="KEGG" id="mmad:MMJJ_03470"/>